<dbReference type="InterPro" id="IPR010177">
    <property type="entry name" value="Paired_CXXCH_1"/>
</dbReference>
<dbReference type="Gene3D" id="1.10.287.3080">
    <property type="match status" value="1"/>
</dbReference>
<feature type="domain" description="Cytochrome c-type protein NrfB-like" evidence="3">
    <location>
        <begin position="84"/>
        <end position="154"/>
    </location>
</feature>
<gene>
    <name evidence="4" type="ORF">M2350_002751</name>
</gene>
<dbReference type="EMBL" id="JANUCP010000005">
    <property type="protein sequence ID" value="MCS3920322.1"/>
    <property type="molecule type" value="Genomic_DNA"/>
</dbReference>
<evidence type="ECO:0000313" key="5">
    <source>
        <dbReference type="Proteomes" id="UP001204798"/>
    </source>
</evidence>
<dbReference type="InterPro" id="IPR036280">
    <property type="entry name" value="Multihaem_cyt_sf"/>
</dbReference>
<evidence type="ECO:0000259" key="2">
    <source>
        <dbReference type="Pfam" id="PF09699"/>
    </source>
</evidence>
<dbReference type="RefSeq" id="WP_259099033.1">
    <property type="nucleotide sequence ID" value="NZ_CP130454.1"/>
</dbReference>
<dbReference type="PANTHER" id="PTHR35038">
    <property type="entry name" value="DISSIMILATORY SULFITE REDUCTASE SIRA"/>
    <property type="match status" value="1"/>
</dbReference>
<dbReference type="Pfam" id="PF09699">
    <property type="entry name" value="Paired_CXXCH_1"/>
    <property type="match status" value="2"/>
</dbReference>
<name>A0ABT2EQV9_9BACT</name>
<proteinExistence type="predicted"/>
<dbReference type="InterPro" id="IPR051829">
    <property type="entry name" value="Multiheme_Cytochr_ET"/>
</dbReference>
<evidence type="ECO:0000256" key="1">
    <source>
        <dbReference type="ARBA" id="ARBA00022729"/>
    </source>
</evidence>
<dbReference type="Gene3D" id="1.10.1130.10">
    <property type="entry name" value="Flavocytochrome C3, Chain A"/>
    <property type="match status" value="1"/>
</dbReference>
<accession>A0ABT2EQV9</accession>
<feature type="domain" description="Doubled CXXCH motif" evidence="2">
    <location>
        <begin position="208"/>
        <end position="249"/>
    </location>
</feature>
<dbReference type="InterPro" id="IPR053875">
    <property type="entry name" value="Cytochrom_c_NrfB-like_dom"/>
</dbReference>
<evidence type="ECO:0000313" key="4">
    <source>
        <dbReference type="EMBL" id="MCS3920322.1"/>
    </source>
</evidence>
<dbReference type="NCBIfam" id="TIGR01905">
    <property type="entry name" value="paired_CXXCH_1"/>
    <property type="match status" value="1"/>
</dbReference>
<dbReference type="Proteomes" id="UP001204798">
    <property type="component" value="Unassembled WGS sequence"/>
</dbReference>
<sequence>MRWHQGTTVALALLMLWAVGGSKEKDAKKQQPFPLNLFAQATAESFIGEKECAQCHKVHAQTFNASPHALYVRDPKLPISKQGCEACHGPGEIHLEDVKDLTKVISFSRLKPKEVALVCLRCHADTMRLSQWHRTVHAQADVSCTACHQIHRDTGQETRDKGKNDGLKLMRQIFVTAPETKGLLKSDELTLCGSCHQREVNEFRLNFHHPVPEGRMVCSDCHDVHPTKAANKKVRVVKEMCITCHADKSGPFAFEHDPVAGWTGEGCTECHRPHGSHNPRLLKAFSRGLCNQCHTDKGNNHYPGQSCWNVGCHVAVHGSNTDVWLRQQ</sequence>
<dbReference type="SUPFAM" id="SSF48695">
    <property type="entry name" value="Multiheme cytochromes"/>
    <property type="match status" value="1"/>
</dbReference>
<dbReference type="PANTHER" id="PTHR35038:SF6">
    <property type="entry name" value="SURFACE LOCALIZED DECAHEME CYTOCHROME C LIPOPROTEIN"/>
    <property type="match status" value="1"/>
</dbReference>
<protein>
    <submittedName>
        <fullName evidence="4">CXXCH cytochrome family protein</fullName>
    </submittedName>
</protein>
<comment type="caution">
    <text evidence="4">The sequence shown here is derived from an EMBL/GenBank/DDBJ whole genome shotgun (WGS) entry which is preliminary data.</text>
</comment>
<keyword evidence="5" id="KW-1185">Reference proteome</keyword>
<feature type="domain" description="Doubled CXXCH motif" evidence="2">
    <location>
        <begin position="256"/>
        <end position="297"/>
    </location>
</feature>
<evidence type="ECO:0000259" key="3">
    <source>
        <dbReference type="Pfam" id="PF22678"/>
    </source>
</evidence>
<dbReference type="Gene3D" id="3.90.10.10">
    <property type="entry name" value="Cytochrome C3"/>
    <property type="match status" value="1"/>
</dbReference>
<reference evidence="4 5" key="1">
    <citation type="submission" date="2022-08" db="EMBL/GenBank/DDBJ databases">
        <title>Bacterial and archaeal communities from various locations to study Microbial Dark Matter (Phase II).</title>
        <authorList>
            <person name="Stepanauskas R."/>
        </authorList>
    </citation>
    <scope>NUCLEOTIDE SEQUENCE [LARGE SCALE GENOMIC DNA]</scope>
    <source>
        <strain evidence="4 5">PD1</strain>
    </source>
</reference>
<keyword evidence="1" id="KW-0732">Signal</keyword>
<dbReference type="Pfam" id="PF22678">
    <property type="entry name" value="Cytochrom_c_NrfB-like"/>
    <property type="match status" value="1"/>
</dbReference>
<organism evidence="4 5">
    <name type="scientific">Candidatus Fervidibacter sacchari</name>
    <dbReference type="NCBI Taxonomy" id="1448929"/>
    <lineage>
        <taxon>Bacteria</taxon>
        <taxon>Candidatus Fervidibacterota</taxon>
        <taxon>Candidatus Fervidibacter</taxon>
    </lineage>
</organism>